<sequence>MHLSRQIRGGHYPTPRSPASPTITAAQHPHPTTAYSSQGDYLSLRSPRHYFSNNTLCPTKPSLQQPLFITRLRLSGSSKMHIRPKPHHGHGWLDMSTTPVGGSRQTGAPGGEAYDRVANIRTTSTPVQLRFHSPIKAAMEEKYRVPCHILYRVRWDESPDLGQLFHSAPTQSRTVTRFLRHDLEGRVTAYKNVAVPADCYAATTAKNNTSLGRTPASRADFVRSDAGFFPFCTRWRGEHGLGVNTLDSDTVTSHIGETHGGDHSHDSQSLLRPWYFSDVTALSSLGYVPRDRDPSLVTVY</sequence>
<protein>
    <recommendedName>
        <fullName evidence="2">Ski2 N-terminal domain-containing protein</fullName>
    </recommendedName>
</protein>
<proteinExistence type="predicted"/>
<feature type="domain" description="Ski2 N-terminal" evidence="2">
    <location>
        <begin position="153"/>
        <end position="231"/>
    </location>
</feature>
<dbReference type="AlphaFoldDB" id="A0A1J7IT19"/>
<reference evidence="3 4" key="1">
    <citation type="submission" date="2016-10" db="EMBL/GenBank/DDBJ databases">
        <title>Draft genome sequence of Coniochaeta ligniaria NRRL30616, a lignocellulolytic fungus for bioabatement of inhibitors in plant biomass hydrolysates.</title>
        <authorList>
            <consortium name="DOE Joint Genome Institute"/>
            <person name="Jimenez D.J."/>
            <person name="Hector R.E."/>
            <person name="Riley R."/>
            <person name="Sun H."/>
            <person name="Grigoriev I.V."/>
            <person name="Van Elsas J.D."/>
            <person name="Nichols N.N."/>
        </authorList>
    </citation>
    <scope>NUCLEOTIDE SEQUENCE [LARGE SCALE GENOMIC DNA]</scope>
    <source>
        <strain evidence="3 4">NRRL 30616</strain>
    </source>
</reference>
<dbReference type="EMBL" id="KV875104">
    <property type="protein sequence ID" value="OIW24241.1"/>
    <property type="molecule type" value="Genomic_DNA"/>
</dbReference>
<dbReference type="Pfam" id="PF17911">
    <property type="entry name" value="Ski2_N"/>
    <property type="match status" value="1"/>
</dbReference>
<accession>A0A1J7IT19</accession>
<dbReference type="InParanoid" id="A0A1J7IT19"/>
<feature type="region of interest" description="Disordered" evidence="1">
    <location>
        <begin position="1"/>
        <end position="39"/>
    </location>
</feature>
<evidence type="ECO:0000313" key="4">
    <source>
        <dbReference type="Proteomes" id="UP000182658"/>
    </source>
</evidence>
<dbReference type="Proteomes" id="UP000182658">
    <property type="component" value="Unassembled WGS sequence"/>
</dbReference>
<evidence type="ECO:0000256" key="1">
    <source>
        <dbReference type="SAM" id="MobiDB-lite"/>
    </source>
</evidence>
<evidence type="ECO:0000313" key="3">
    <source>
        <dbReference type="EMBL" id="OIW24241.1"/>
    </source>
</evidence>
<dbReference type="STRING" id="1408157.A0A1J7IT19"/>
<name>A0A1J7IT19_9PEZI</name>
<dbReference type="OrthoDB" id="5412774at2759"/>
<gene>
    <name evidence="3" type="ORF">CONLIGDRAFT_649008</name>
</gene>
<evidence type="ECO:0000259" key="2">
    <source>
        <dbReference type="Pfam" id="PF17911"/>
    </source>
</evidence>
<organism evidence="3 4">
    <name type="scientific">Coniochaeta ligniaria NRRL 30616</name>
    <dbReference type="NCBI Taxonomy" id="1408157"/>
    <lineage>
        <taxon>Eukaryota</taxon>
        <taxon>Fungi</taxon>
        <taxon>Dikarya</taxon>
        <taxon>Ascomycota</taxon>
        <taxon>Pezizomycotina</taxon>
        <taxon>Sordariomycetes</taxon>
        <taxon>Sordariomycetidae</taxon>
        <taxon>Coniochaetales</taxon>
        <taxon>Coniochaetaceae</taxon>
        <taxon>Coniochaeta</taxon>
    </lineage>
</organism>
<dbReference type="InterPro" id="IPR040801">
    <property type="entry name" value="Ski2_N"/>
</dbReference>
<keyword evidence="4" id="KW-1185">Reference proteome</keyword>